<evidence type="ECO:0000256" key="1">
    <source>
        <dbReference type="SAM" id="Phobius"/>
    </source>
</evidence>
<feature type="transmembrane region" description="Helical" evidence="1">
    <location>
        <begin position="6"/>
        <end position="26"/>
    </location>
</feature>
<comment type="caution">
    <text evidence="2">The sequence shown here is derived from an EMBL/GenBank/DDBJ whole genome shotgun (WGS) entry which is preliminary data.</text>
</comment>
<dbReference type="Pfam" id="PF06541">
    <property type="entry name" value="ABC_trans_CmpB"/>
    <property type="match status" value="1"/>
</dbReference>
<feature type="transmembrane region" description="Helical" evidence="1">
    <location>
        <begin position="38"/>
        <end position="60"/>
    </location>
</feature>
<keyword evidence="1" id="KW-0472">Membrane</keyword>
<dbReference type="RefSeq" id="WP_170226266.1">
    <property type="nucleotide sequence ID" value="NZ_JAYFNS010000012.1"/>
</dbReference>
<gene>
    <name evidence="2" type="ORF">LY60_03123</name>
</gene>
<sequence length="183" mass="20862">MQYDIINLLFFFLIYGFLGFVLETTFRSIVEKRVVISRGFLTGLFCPLYGVSALTIIQIFTLSEVMIDGRLTALITATIGSIAAVTFMEYVTGRTLDRVFHHKMWDYSDLPFNLHSYICLDFSLAWGIVALILANILHPLMEVAVYSIAYPIRTSAVYFILSALIVDGSYNMRKLYHMDTLKL</sequence>
<name>A0A562J4D3_9FIRM</name>
<feature type="transmembrane region" description="Helical" evidence="1">
    <location>
        <begin position="143"/>
        <end position="166"/>
    </location>
</feature>
<keyword evidence="3" id="KW-1185">Reference proteome</keyword>
<accession>A0A562J4D3</accession>
<feature type="transmembrane region" description="Helical" evidence="1">
    <location>
        <begin position="114"/>
        <end position="137"/>
    </location>
</feature>
<feature type="transmembrane region" description="Helical" evidence="1">
    <location>
        <begin position="72"/>
        <end position="93"/>
    </location>
</feature>
<evidence type="ECO:0000313" key="3">
    <source>
        <dbReference type="Proteomes" id="UP000315343"/>
    </source>
</evidence>
<dbReference type="EMBL" id="VLKH01000011">
    <property type="protein sequence ID" value="TWH77933.1"/>
    <property type="molecule type" value="Genomic_DNA"/>
</dbReference>
<dbReference type="Proteomes" id="UP000315343">
    <property type="component" value="Unassembled WGS sequence"/>
</dbReference>
<reference evidence="2 3" key="1">
    <citation type="submission" date="2019-07" db="EMBL/GenBank/DDBJ databases">
        <title>Genomic Encyclopedia of Type Strains, Phase I: the one thousand microbial genomes (KMG-I) project.</title>
        <authorList>
            <person name="Kyrpides N."/>
        </authorList>
    </citation>
    <scope>NUCLEOTIDE SEQUENCE [LARGE SCALE GENOMIC DNA]</scope>
    <source>
        <strain evidence="2 3">DSM 13558</strain>
    </source>
</reference>
<dbReference type="AlphaFoldDB" id="A0A562J4D3"/>
<organism evidence="2 3">
    <name type="scientific">Sedimentibacter saalensis</name>
    <dbReference type="NCBI Taxonomy" id="130788"/>
    <lineage>
        <taxon>Bacteria</taxon>
        <taxon>Bacillati</taxon>
        <taxon>Bacillota</taxon>
        <taxon>Tissierellia</taxon>
        <taxon>Sedimentibacter</taxon>
    </lineage>
</organism>
<evidence type="ECO:0000313" key="2">
    <source>
        <dbReference type="EMBL" id="TWH77933.1"/>
    </source>
</evidence>
<proteinExistence type="predicted"/>
<keyword evidence="1" id="KW-1133">Transmembrane helix</keyword>
<keyword evidence="1" id="KW-0812">Transmembrane</keyword>
<dbReference type="InterPro" id="IPR010540">
    <property type="entry name" value="CmpB_TMEM229"/>
</dbReference>
<protein>
    <submittedName>
        <fullName evidence="2">Putative ABC transporter type IV</fullName>
    </submittedName>
</protein>